<evidence type="ECO:0000313" key="2">
    <source>
        <dbReference type="EMBL" id="GFR76137.1"/>
    </source>
</evidence>
<dbReference type="AlphaFoldDB" id="A0AAV4FRZ3"/>
<accession>A0AAV4FRZ3</accession>
<keyword evidence="1" id="KW-0732">Signal</keyword>
<reference evidence="2 3" key="1">
    <citation type="journal article" date="2021" name="Elife">
        <title>Chloroplast acquisition without the gene transfer in kleptoplastic sea slugs, Plakobranchus ocellatus.</title>
        <authorList>
            <person name="Maeda T."/>
            <person name="Takahashi S."/>
            <person name="Yoshida T."/>
            <person name="Shimamura S."/>
            <person name="Takaki Y."/>
            <person name="Nagai Y."/>
            <person name="Toyoda A."/>
            <person name="Suzuki Y."/>
            <person name="Arimoto A."/>
            <person name="Ishii H."/>
            <person name="Satoh N."/>
            <person name="Nishiyama T."/>
            <person name="Hasebe M."/>
            <person name="Maruyama T."/>
            <person name="Minagawa J."/>
            <person name="Obokata J."/>
            <person name="Shigenobu S."/>
        </authorList>
    </citation>
    <scope>NUCLEOTIDE SEQUENCE [LARGE SCALE GENOMIC DNA]</scope>
</reference>
<organism evidence="2 3">
    <name type="scientific">Elysia marginata</name>
    <dbReference type="NCBI Taxonomy" id="1093978"/>
    <lineage>
        <taxon>Eukaryota</taxon>
        <taxon>Metazoa</taxon>
        <taxon>Spiralia</taxon>
        <taxon>Lophotrochozoa</taxon>
        <taxon>Mollusca</taxon>
        <taxon>Gastropoda</taxon>
        <taxon>Heterobranchia</taxon>
        <taxon>Euthyneura</taxon>
        <taxon>Panpulmonata</taxon>
        <taxon>Sacoglossa</taxon>
        <taxon>Placobranchoidea</taxon>
        <taxon>Plakobranchidae</taxon>
        <taxon>Elysia</taxon>
    </lineage>
</organism>
<evidence type="ECO:0000256" key="1">
    <source>
        <dbReference type="SAM" id="SignalP"/>
    </source>
</evidence>
<keyword evidence="3" id="KW-1185">Reference proteome</keyword>
<feature type="chain" id="PRO_5043921138" description="Secreted protein" evidence="1">
    <location>
        <begin position="25"/>
        <end position="101"/>
    </location>
</feature>
<protein>
    <recommendedName>
        <fullName evidence="4">Secreted protein</fullName>
    </recommendedName>
</protein>
<name>A0AAV4FRZ3_9GAST</name>
<proteinExistence type="predicted"/>
<dbReference type="Proteomes" id="UP000762676">
    <property type="component" value="Unassembled WGS sequence"/>
</dbReference>
<feature type="signal peptide" evidence="1">
    <location>
        <begin position="1"/>
        <end position="24"/>
    </location>
</feature>
<comment type="caution">
    <text evidence="2">The sequence shown here is derived from an EMBL/GenBank/DDBJ whole genome shotgun (WGS) entry which is preliminary data.</text>
</comment>
<gene>
    <name evidence="2" type="ORF">ElyMa_003937700</name>
</gene>
<evidence type="ECO:0008006" key="4">
    <source>
        <dbReference type="Google" id="ProtNLM"/>
    </source>
</evidence>
<evidence type="ECO:0000313" key="3">
    <source>
        <dbReference type="Proteomes" id="UP000762676"/>
    </source>
</evidence>
<sequence length="101" mass="10940">MSWKRPRAAAALFLLVVCVCSVLAQDPPSSNNLRNCPLRKTAYRILSGFFASISLFSRVVATSLGDTLKRVTPGTDALSAPRNRDQASVEDVRELCPDCGV</sequence>
<dbReference type="EMBL" id="BMAT01008004">
    <property type="protein sequence ID" value="GFR76137.1"/>
    <property type="molecule type" value="Genomic_DNA"/>
</dbReference>